<comment type="caution">
    <text evidence="2">The sequence shown here is derived from an EMBL/GenBank/DDBJ whole genome shotgun (WGS) entry which is preliminary data.</text>
</comment>
<dbReference type="RefSeq" id="XP_067804793.1">
    <property type="nucleotide sequence ID" value="XM_067946002.1"/>
</dbReference>
<feature type="coiled-coil region" evidence="1">
    <location>
        <begin position="99"/>
        <end position="133"/>
    </location>
</feature>
<organism evidence="2 3">
    <name type="scientific">Babesia duncani</name>
    <dbReference type="NCBI Taxonomy" id="323732"/>
    <lineage>
        <taxon>Eukaryota</taxon>
        <taxon>Sar</taxon>
        <taxon>Alveolata</taxon>
        <taxon>Apicomplexa</taxon>
        <taxon>Aconoidasida</taxon>
        <taxon>Piroplasmida</taxon>
        <taxon>Babesiidae</taxon>
        <taxon>Babesia</taxon>
    </lineage>
</organism>
<keyword evidence="3" id="KW-1185">Reference proteome</keyword>
<name>A0AAD9UQE7_9APIC</name>
<keyword evidence="1" id="KW-0175">Coiled coil</keyword>
<reference evidence="2" key="1">
    <citation type="journal article" date="2023" name="Nat. Microbiol.">
        <title>Babesia duncani multi-omics identifies virulence factors and drug targets.</title>
        <authorList>
            <person name="Singh P."/>
            <person name="Lonardi S."/>
            <person name="Liang Q."/>
            <person name="Vydyam P."/>
            <person name="Khabirova E."/>
            <person name="Fang T."/>
            <person name="Gihaz S."/>
            <person name="Thekkiniath J."/>
            <person name="Munshi M."/>
            <person name="Abel S."/>
            <person name="Ciampossin L."/>
            <person name="Batugedara G."/>
            <person name="Gupta M."/>
            <person name="Lu X.M."/>
            <person name="Lenz T."/>
            <person name="Chakravarty S."/>
            <person name="Cornillot E."/>
            <person name="Hu Y."/>
            <person name="Ma W."/>
            <person name="Gonzalez L.M."/>
            <person name="Sanchez S."/>
            <person name="Estrada K."/>
            <person name="Sanchez-Flores A."/>
            <person name="Montero E."/>
            <person name="Harb O.S."/>
            <person name="Le Roch K.G."/>
            <person name="Mamoun C.B."/>
        </authorList>
    </citation>
    <scope>NUCLEOTIDE SEQUENCE</scope>
    <source>
        <strain evidence="2">WA1</strain>
    </source>
</reference>
<proteinExistence type="predicted"/>
<accession>A0AAD9UQE7</accession>
<dbReference type="AlphaFoldDB" id="A0AAD9UQE7"/>
<feature type="coiled-coil region" evidence="1">
    <location>
        <begin position="235"/>
        <end position="276"/>
    </location>
</feature>
<dbReference type="Proteomes" id="UP001214638">
    <property type="component" value="Unassembled WGS sequence"/>
</dbReference>
<gene>
    <name evidence="2" type="ORF">BdWA1_000955</name>
</gene>
<sequence length="394" mass="44733">MLGRHHELNLHFGNFSTIKMVSKGTAPGQGRCEGRTRAQIKTKTSTFDPLALDMQWAESVIDTNVRPVKAESFSNVSTARSEGVEKHAPESLASLVENIRQLSIELGTEAQLRRELQEERDVLKRRLDEMHADTHNNKNDADNYKRLMARIDTLEIAPDATIESVMDSIYTCVHESLGSDSKLTLALEDLADLHLKREAIYNEQNRQAQVINKVMGTEGLGSMLQQKTKIIDSLVEQLRVTKSEALQETLKLQEQIETLTQEAQVHATNMQELMTRYAEEKLVLDATLSQTKTEYKQLLKDQQALISQMAQCKTRGVQGDNLLKPTDHSHLQSLVEALYKKDTSNQKLLEQRNAEIQQLHSTIQRLEATIKDWEADAALWLDFTQRIKLLPSHD</sequence>
<protein>
    <submittedName>
        <fullName evidence="2">Uncharacterized protein</fullName>
    </submittedName>
</protein>
<evidence type="ECO:0000313" key="3">
    <source>
        <dbReference type="Proteomes" id="UP001214638"/>
    </source>
</evidence>
<feature type="coiled-coil region" evidence="1">
    <location>
        <begin position="349"/>
        <end position="376"/>
    </location>
</feature>
<dbReference type="EMBL" id="JALLKP010000001">
    <property type="protein sequence ID" value="KAK2197951.1"/>
    <property type="molecule type" value="Genomic_DNA"/>
</dbReference>
<dbReference type="GeneID" id="94335253"/>
<dbReference type="KEGG" id="bdw:94335253"/>
<evidence type="ECO:0000256" key="1">
    <source>
        <dbReference type="SAM" id="Coils"/>
    </source>
</evidence>
<evidence type="ECO:0000313" key="2">
    <source>
        <dbReference type="EMBL" id="KAK2197951.1"/>
    </source>
</evidence>